<dbReference type="Proteomes" id="UP000248706">
    <property type="component" value="Unassembled WGS sequence"/>
</dbReference>
<keyword evidence="2" id="KW-1185">Reference proteome</keyword>
<comment type="caution">
    <text evidence="1">The sequence shown here is derived from an EMBL/GenBank/DDBJ whole genome shotgun (WGS) entry which is preliminary data.</text>
</comment>
<evidence type="ECO:0000313" key="2">
    <source>
        <dbReference type="Proteomes" id="UP000248706"/>
    </source>
</evidence>
<dbReference type="RefSeq" id="WP_112427781.1">
    <property type="nucleotide sequence ID" value="NZ_MCIF01000002.1"/>
</dbReference>
<dbReference type="EMBL" id="MCIF01000002">
    <property type="protein sequence ID" value="RAQ95236.1"/>
    <property type="molecule type" value="Genomic_DNA"/>
</dbReference>
<organism evidence="1 2">
    <name type="scientific">Thermogemmatispora tikiterensis</name>
    <dbReference type="NCBI Taxonomy" id="1825093"/>
    <lineage>
        <taxon>Bacteria</taxon>
        <taxon>Bacillati</taxon>
        <taxon>Chloroflexota</taxon>
        <taxon>Ktedonobacteria</taxon>
        <taxon>Thermogemmatisporales</taxon>
        <taxon>Thermogemmatisporaceae</taxon>
        <taxon>Thermogemmatispora</taxon>
    </lineage>
</organism>
<accession>A0A328VC09</accession>
<proteinExistence type="predicted"/>
<gene>
    <name evidence="1" type="ORF">A4R35_06790</name>
</gene>
<protein>
    <submittedName>
        <fullName evidence="1">Uncharacterized protein</fullName>
    </submittedName>
</protein>
<evidence type="ECO:0000313" key="1">
    <source>
        <dbReference type="EMBL" id="RAQ95236.1"/>
    </source>
</evidence>
<name>A0A328VC09_9CHLR</name>
<reference evidence="1 2" key="1">
    <citation type="submission" date="2016-08" db="EMBL/GenBank/DDBJ databases">
        <title>Analysis of Carbohydrate Active Enzymes in Thermogemmatispora T81 Reveals Carbohydrate Degradation Ability.</title>
        <authorList>
            <person name="Tomazini A."/>
            <person name="Lal S."/>
            <person name="Stott M."/>
            <person name="Henrissat B."/>
            <person name="Polikarpov I."/>
            <person name="Sparling R."/>
            <person name="Levin D.B."/>
        </authorList>
    </citation>
    <scope>NUCLEOTIDE SEQUENCE [LARGE SCALE GENOMIC DNA]</scope>
    <source>
        <strain evidence="1 2">T81</strain>
    </source>
</reference>
<dbReference type="OrthoDB" id="160419at2"/>
<sequence length="129" mass="14244">MSLYSSDTSSADSRKPVVAAYLEVIRLLDDRVAPLLGKVTTRVLVQGAARRVAEKYPFLHFLERIPYTEVTPAIAQEQLGGQSPQELTAALNALLEECFAGLKELTGDLIVTPLHDEVTRQLQHMSIIQ</sequence>
<dbReference type="AlphaFoldDB" id="A0A328VC09"/>